<dbReference type="EC" id="2.1.1.-" evidence="4"/>
<proteinExistence type="predicted"/>
<evidence type="ECO:0000256" key="2">
    <source>
        <dbReference type="ARBA" id="ARBA00022679"/>
    </source>
</evidence>
<dbReference type="GO" id="GO:0032259">
    <property type="term" value="P:methylation"/>
    <property type="evidence" value="ECO:0007669"/>
    <property type="project" value="UniProtKB-KW"/>
</dbReference>
<keyword evidence="5" id="KW-1185">Reference proteome</keyword>
<evidence type="ECO:0000256" key="1">
    <source>
        <dbReference type="ARBA" id="ARBA00022603"/>
    </source>
</evidence>
<organism evidence="4 5">
    <name type="scientific">Streptomyces lancefieldiae</name>
    <dbReference type="NCBI Taxonomy" id="3075520"/>
    <lineage>
        <taxon>Bacteria</taxon>
        <taxon>Bacillati</taxon>
        <taxon>Actinomycetota</taxon>
        <taxon>Actinomycetes</taxon>
        <taxon>Kitasatosporales</taxon>
        <taxon>Streptomycetaceae</taxon>
        <taxon>Streptomyces</taxon>
    </lineage>
</organism>
<dbReference type="RefSeq" id="WP_311571936.1">
    <property type="nucleotide sequence ID" value="NZ_JAVRFH010000007.1"/>
</dbReference>
<evidence type="ECO:0000313" key="5">
    <source>
        <dbReference type="Proteomes" id="UP001180724"/>
    </source>
</evidence>
<sequence>MGVSMATARAWVERWERQQERYAVDREERFTVIADVVEHTTAGRTRPLLLDLGCGPGSLAARLAGRFPHAEVVAADMDPLLLELGRTHHADAARYVDTVIGEEGWTDALGLERPLDAAVSTTALHYLPEQALLRTYRSLASLLRPGGVLVNGDHFPPGAARCADLTAHVGRRRSERTGGLARAREDWRTWWDAAARDPELADLLDERRRRQAVHAGNGCDERVTMHRHTDLLRRAGFAHVVPVWQFGDSAVLVAVMDGARAVPAPVGA</sequence>
<keyword evidence="2 4" id="KW-0808">Transferase</keyword>
<keyword evidence="1 4" id="KW-0489">Methyltransferase</keyword>
<dbReference type="EMBL" id="JAVRFH010000007">
    <property type="protein sequence ID" value="MDT0610422.1"/>
    <property type="molecule type" value="Genomic_DNA"/>
</dbReference>
<dbReference type="SUPFAM" id="SSF53335">
    <property type="entry name" value="S-adenosyl-L-methionine-dependent methyltransferases"/>
    <property type="match status" value="1"/>
</dbReference>
<evidence type="ECO:0000259" key="3">
    <source>
        <dbReference type="Pfam" id="PF13649"/>
    </source>
</evidence>
<protein>
    <submittedName>
        <fullName evidence="4">Class I SAM-dependent methyltransferase</fullName>
        <ecNumber evidence="4">2.1.1.-</ecNumber>
    </submittedName>
</protein>
<comment type="caution">
    <text evidence="4">The sequence shown here is derived from an EMBL/GenBank/DDBJ whole genome shotgun (WGS) entry which is preliminary data.</text>
</comment>
<dbReference type="PANTHER" id="PTHR43861:SF1">
    <property type="entry name" value="TRANS-ACONITATE 2-METHYLTRANSFERASE"/>
    <property type="match status" value="1"/>
</dbReference>
<dbReference type="InterPro" id="IPR041698">
    <property type="entry name" value="Methyltransf_25"/>
</dbReference>
<dbReference type="Pfam" id="PF13649">
    <property type="entry name" value="Methyltransf_25"/>
    <property type="match status" value="1"/>
</dbReference>
<gene>
    <name evidence="4" type="ORF">RM812_09280</name>
</gene>
<accession>A0ABU3AJQ3</accession>
<name>A0ABU3AJQ3_9ACTN</name>
<dbReference type="Gene3D" id="3.40.50.150">
    <property type="entry name" value="Vaccinia Virus protein VP39"/>
    <property type="match status" value="1"/>
</dbReference>
<dbReference type="Proteomes" id="UP001180724">
    <property type="component" value="Unassembled WGS sequence"/>
</dbReference>
<dbReference type="CDD" id="cd02440">
    <property type="entry name" value="AdoMet_MTases"/>
    <property type="match status" value="1"/>
</dbReference>
<evidence type="ECO:0000313" key="4">
    <source>
        <dbReference type="EMBL" id="MDT0610422.1"/>
    </source>
</evidence>
<dbReference type="GO" id="GO:0008168">
    <property type="term" value="F:methyltransferase activity"/>
    <property type="evidence" value="ECO:0007669"/>
    <property type="project" value="UniProtKB-KW"/>
</dbReference>
<feature type="domain" description="Methyltransferase" evidence="3">
    <location>
        <begin position="50"/>
        <end position="147"/>
    </location>
</feature>
<dbReference type="PANTHER" id="PTHR43861">
    <property type="entry name" value="TRANS-ACONITATE 2-METHYLTRANSFERASE-RELATED"/>
    <property type="match status" value="1"/>
</dbReference>
<dbReference type="InterPro" id="IPR029063">
    <property type="entry name" value="SAM-dependent_MTases_sf"/>
</dbReference>
<reference evidence="4" key="1">
    <citation type="submission" date="2024-05" db="EMBL/GenBank/DDBJ databases">
        <title>30 novel species of actinomycetes from the DSMZ collection.</title>
        <authorList>
            <person name="Nouioui I."/>
        </authorList>
    </citation>
    <scope>NUCLEOTIDE SEQUENCE</scope>
    <source>
        <strain evidence="4">DSM 40712</strain>
    </source>
</reference>